<accession>A0A9X2EDL1</accession>
<reference evidence="3" key="1">
    <citation type="submission" date="2022-06" db="EMBL/GenBank/DDBJ databases">
        <title>Novel species in genus nocardia.</title>
        <authorList>
            <person name="Li F."/>
        </authorList>
    </citation>
    <scope>NUCLEOTIDE SEQUENCE</scope>
    <source>
        <strain evidence="3">CDC141</strain>
    </source>
</reference>
<dbReference type="RefSeq" id="WP_251914590.1">
    <property type="nucleotide sequence ID" value="NZ_JAMRXG010000010.1"/>
</dbReference>
<feature type="domain" description="GGDEF" evidence="2">
    <location>
        <begin position="223"/>
        <end position="357"/>
    </location>
</feature>
<keyword evidence="4" id="KW-1185">Reference proteome</keyword>
<evidence type="ECO:0000313" key="4">
    <source>
        <dbReference type="Proteomes" id="UP001139157"/>
    </source>
</evidence>
<organism evidence="3 4">
    <name type="scientific">Nocardia pulmonis</name>
    <dbReference type="NCBI Taxonomy" id="2951408"/>
    <lineage>
        <taxon>Bacteria</taxon>
        <taxon>Bacillati</taxon>
        <taxon>Actinomycetota</taxon>
        <taxon>Actinomycetes</taxon>
        <taxon>Mycobacteriales</taxon>
        <taxon>Nocardiaceae</taxon>
        <taxon>Nocardia</taxon>
    </lineage>
</organism>
<protein>
    <submittedName>
        <fullName evidence="3">GGDEF domain-containing protein</fullName>
    </submittedName>
</protein>
<dbReference type="Proteomes" id="UP001139157">
    <property type="component" value="Unassembled WGS sequence"/>
</dbReference>
<dbReference type="EMBL" id="JAMRXG010000010">
    <property type="protein sequence ID" value="MCM6776278.1"/>
    <property type="molecule type" value="Genomic_DNA"/>
</dbReference>
<evidence type="ECO:0000313" key="3">
    <source>
        <dbReference type="EMBL" id="MCM6776278.1"/>
    </source>
</evidence>
<feature type="transmembrane region" description="Helical" evidence="1">
    <location>
        <begin position="165"/>
        <end position="192"/>
    </location>
</feature>
<feature type="transmembrane region" description="Helical" evidence="1">
    <location>
        <begin position="65"/>
        <end position="83"/>
    </location>
</feature>
<keyword evidence="1" id="KW-0472">Membrane</keyword>
<dbReference type="Pfam" id="PF00990">
    <property type="entry name" value="GGDEF"/>
    <property type="match status" value="1"/>
</dbReference>
<dbReference type="InterPro" id="IPR043128">
    <property type="entry name" value="Rev_trsase/Diguanyl_cyclase"/>
</dbReference>
<dbReference type="PROSITE" id="PS50887">
    <property type="entry name" value="GGDEF"/>
    <property type="match status" value="1"/>
</dbReference>
<feature type="transmembrane region" description="Helical" evidence="1">
    <location>
        <begin position="143"/>
        <end position="159"/>
    </location>
</feature>
<dbReference type="CDD" id="cd01949">
    <property type="entry name" value="GGDEF"/>
    <property type="match status" value="1"/>
</dbReference>
<gene>
    <name evidence="3" type="ORF">NDR86_22590</name>
</gene>
<feature type="transmembrane region" description="Helical" evidence="1">
    <location>
        <begin position="90"/>
        <end position="111"/>
    </location>
</feature>
<dbReference type="SUPFAM" id="SSF55073">
    <property type="entry name" value="Nucleotide cyclase"/>
    <property type="match status" value="1"/>
</dbReference>
<keyword evidence="1" id="KW-1133">Transmembrane helix</keyword>
<feature type="transmembrane region" description="Helical" evidence="1">
    <location>
        <begin position="31"/>
        <end position="53"/>
    </location>
</feature>
<dbReference type="SMART" id="SM00267">
    <property type="entry name" value="GGDEF"/>
    <property type="match status" value="1"/>
</dbReference>
<dbReference type="InterPro" id="IPR000160">
    <property type="entry name" value="GGDEF_dom"/>
</dbReference>
<comment type="caution">
    <text evidence="3">The sequence shown here is derived from an EMBL/GenBank/DDBJ whole genome shotgun (WGS) entry which is preliminary data.</text>
</comment>
<name>A0A9X2EDL1_9NOCA</name>
<evidence type="ECO:0000256" key="1">
    <source>
        <dbReference type="SAM" id="Phobius"/>
    </source>
</evidence>
<dbReference type="InterPro" id="IPR050469">
    <property type="entry name" value="Diguanylate_Cyclase"/>
</dbReference>
<dbReference type="GO" id="GO:0052621">
    <property type="term" value="F:diguanylate cyclase activity"/>
    <property type="evidence" value="ECO:0007669"/>
    <property type="project" value="TreeGrafter"/>
</dbReference>
<dbReference type="Gene3D" id="3.30.70.270">
    <property type="match status" value="1"/>
</dbReference>
<dbReference type="PANTHER" id="PTHR45138">
    <property type="entry name" value="REGULATORY COMPONENTS OF SENSORY TRANSDUCTION SYSTEM"/>
    <property type="match status" value="1"/>
</dbReference>
<dbReference type="GO" id="GO:0005886">
    <property type="term" value="C:plasma membrane"/>
    <property type="evidence" value="ECO:0007669"/>
    <property type="project" value="TreeGrafter"/>
</dbReference>
<keyword evidence="1" id="KW-0812">Transmembrane</keyword>
<sequence length="364" mass="38950">MVYRKLIRSWWTDEGRQHLLVKTIAAHSVLAAMRAVVCSGGAVGAVAMVSIAFSAAGTERPEVRVAALICAVAALWWFVRWLFRPWPGRIESTVVLACSDLIIGAVCLVSADAMSKATGYFLLTIAGVYCVFLHNAKVLTAHAAWSIACVIGTAMPLLAGERAIFAVAVMVMAVVINVVMLPGMQFNFWLLWTDLLSDPLTKLWTRRGMQFHSAAMIARGDRTPLCAIVIDLDRFKAVNDRAGHGAGDEVLRHTADALRAVAPARTLIARTGGEEFAVLGRLCAADGYAAAERLRRAIADSTSPNAVTASIGVALTDIDSARGDSARRVLAEIVNRADAAMYRAKQRGGNAVEQDHGEVASPVV</sequence>
<dbReference type="AlphaFoldDB" id="A0A9X2EDL1"/>
<dbReference type="NCBIfam" id="TIGR00254">
    <property type="entry name" value="GGDEF"/>
    <property type="match status" value="1"/>
</dbReference>
<dbReference type="PANTHER" id="PTHR45138:SF9">
    <property type="entry name" value="DIGUANYLATE CYCLASE DGCM-RELATED"/>
    <property type="match status" value="1"/>
</dbReference>
<evidence type="ECO:0000259" key="2">
    <source>
        <dbReference type="PROSITE" id="PS50887"/>
    </source>
</evidence>
<dbReference type="GO" id="GO:1902201">
    <property type="term" value="P:negative regulation of bacterial-type flagellum-dependent cell motility"/>
    <property type="evidence" value="ECO:0007669"/>
    <property type="project" value="TreeGrafter"/>
</dbReference>
<dbReference type="InterPro" id="IPR029787">
    <property type="entry name" value="Nucleotide_cyclase"/>
</dbReference>
<proteinExistence type="predicted"/>
<dbReference type="GO" id="GO:0043709">
    <property type="term" value="P:cell adhesion involved in single-species biofilm formation"/>
    <property type="evidence" value="ECO:0007669"/>
    <property type="project" value="TreeGrafter"/>
</dbReference>